<proteinExistence type="inferred from homology"/>
<evidence type="ECO:0000313" key="5">
    <source>
        <dbReference type="EMBL" id="CAA2618455.1"/>
    </source>
</evidence>
<dbReference type="PANTHER" id="PTHR45648">
    <property type="entry name" value="GDSL LIPASE/ACYLHYDROLASE FAMILY PROTEIN (AFU_ORTHOLOGUE AFUA_4G14700)"/>
    <property type="match status" value="1"/>
</dbReference>
<dbReference type="AlphaFoldDB" id="A0A7I8ILZ4"/>
<dbReference type="EMBL" id="LR743591">
    <property type="protein sequence ID" value="CAA2618455.1"/>
    <property type="molecule type" value="Genomic_DNA"/>
</dbReference>
<dbReference type="GO" id="GO:0016788">
    <property type="term" value="F:hydrolase activity, acting on ester bonds"/>
    <property type="evidence" value="ECO:0007669"/>
    <property type="project" value="InterPro"/>
</dbReference>
<accession>A0A7I8ILZ4</accession>
<dbReference type="GO" id="GO:0016042">
    <property type="term" value="P:lipid catabolic process"/>
    <property type="evidence" value="ECO:0007669"/>
    <property type="project" value="UniProtKB-KW"/>
</dbReference>
<keyword evidence="4" id="KW-0732">Signal</keyword>
<comment type="similarity">
    <text evidence="1">Belongs to the 'GDSL' lipolytic enzyme family.</text>
</comment>
<feature type="signal peptide" evidence="4">
    <location>
        <begin position="1"/>
        <end position="30"/>
    </location>
</feature>
<evidence type="ECO:0000256" key="1">
    <source>
        <dbReference type="ARBA" id="ARBA00008668"/>
    </source>
</evidence>
<evidence type="ECO:0000256" key="3">
    <source>
        <dbReference type="ARBA" id="ARBA00022963"/>
    </source>
</evidence>
<dbReference type="CDD" id="cd01837">
    <property type="entry name" value="SGNH_plant_lipase_like"/>
    <property type="match status" value="1"/>
</dbReference>
<dbReference type="Proteomes" id="UP001189122">
    <property type="component" value="Unassembled WGS sequence"/>
</dbReference>
<sequence length="370" mass="41815">MREPLCSLPVFWLLWSAAVLQCGLPRGVHATKLVRALYVFGDSLVDVGNNNHLRFSVLKANYRHNGIDYPGGESTGRFSNGKNAADFIAMHVGLESPPPYLSLRSTSNRTAVFLSGVNFASGGCGISDETAKKLEQCLPLKKQIRYYSHLRQSLVQQLGNMNAGKHLERSLFLLVIGNNDIFHYVKAVSEGYLWIPPPLEFIDSLVLMLEGQLKRLYELGARRLIFVGTGPLGCCPSHRIGNKGRKCEPYTNWLSLSYNTAVRQMLQKMMSGFHDWRYSFFDTYKAVMEYIDMPERHGFVEAKAACCGLGPLRAKVPCLPISYYCSNRDEHVFWDFRHPTEAAYRNLCDMIFRGSEEYVYPINGSQLVSI</sequence>
<reference evidence="5 6" key="1">
    <citation type="submission" date="2019-12" db="EMBL/GenBank/DDBJ databases">
        <authorList>
            <person name="Scholz U."/>
            <person name="Mascher M."/>
            <person name="Fiebig A."/>
        </authorList>
    </citation>
    <scope>NUCLEOTIDE SEQUENCE</scope>
</reference>
<keyword evidence="2" id="KW-0378">Hydrolase</keyword>
<dbReference type="InterPro" id="IPR001087">
    <property type="entry name" value="GDSL"/>
</dbReference>
<dbReference type="Pfam" id="PF00657">
    <property type="entry name" value="Lipase_GDSL"/>
    <property type="match status" value="1"/>
</dbReference>
<dbReference type="InterPro" id="IPR036514">
    <property type="entry name" value="SGNH_hydro_sf"/>
</dbReference>
<dbReference type="InterPro" id="IPR035669">
    <property type="entry name" value="SGNH_plant_lipase-like"/>
</dbReference>
<dbReference type="PANTHER" id="PTHR45648:SF106">
    <property type="entry name" value="ANTHER-SPECIFIC PROLINE-RICH PROTEIN APG"/>
    <property type="match status" value="1"/>
</dbReference>
<keyword evidence="6" id="KW-1185">Reference proteome</keyword>
<dbReference type="SUPFAM" id="SSF52266">
    <property type="entry name" value="SGNH hydrolase"/>
    <property type="match status" value="1"/>
</dbReference>
<name>A0A7I8ILZ4_SPIIN</name>
<keyword evidence="3" id="KW-0443">Lipid metabolism</keyword>
<gene>
    <name evidence="5" type="ORF">SI7747_04004622</name>
</gene>
<evidence type="ECO:0000313" key="6">
    <source>
        <dbReference type="Proteomes" id="UP001189122"/>
    </source>
</evidence>
<organism evidence="5">
    <name type="scientific">Spirodela intermedia</name>
    <name type="common">Intermediate duckweed</name>
    <dbReference type="NCBI Taxonomy" id="51605"/>
    <lineage>
        <taxon>Eukaryota</taxon>
        <taxon>Viridiplantae</taxon>
        <taxon>Streptophyta</taxon>
        <taxon>Embryophyta</taxon>
        <taxon>Tracheophyta</taxon>
        <taxon>Spermatophyta</taxon>
        <taxon>Magnoliopsida</taxon>
        <taxon>Liliopsida</taxon>
        <taxon>Araceae</taxon>
        <taxon>Lemnoideae</taxon>
        <taxon>Spirodela</taxon>
    </lineage>
</organism>
<keyword evidence="3" id="KW-0442">Lipid degradation</keyword>
<dbReference type="Gene3D" id="3.40.50.1110">
    <property type="entry name" value="SGNH hydrolase"/>
    <property type="match status" value="1"/>
</dbReference>
<dbReference type="EMBL" id="CACRZD030000004">
    <property type="protein sequence ID" value="CAA6658172.1"/>
    <property type="molecule type" value="Genomic_DNA"/>
</dbReference>
<evidence type="ECO:0000256" key="2">
    <source>
        <dbReference type="ARBA" id="ARBA00022801"/>
    </source>
</evidence>
<feature type="chain" id="PRO_5029561106" evidence="4">
    <location>
        <begin position="31"/>
        <end position="370"/>
    </location>
</feature>
<protein>
    <submittedName>
        <fullName evidence="5">Uncharacterized protein</fullName>
    </submittedName>
</protein>
<dbReference type="InterPro" id="IPR051058">
    <property type="entry name" value="GDSL_Est/Lipase"/>
</dbReference>
<evidence type="ECO:0000256" key="4">
    <source>
        <dbReference type="SAM" id="SignalP"/>
    </source>
</evidence>